<dbReference type="GO" id="GO:0004672">
    <property type="term" value="F:protein kinase activity"/>
    <property type="evidence" value="ECO:0007669"/>
    <property type="project" value="InterPro"/>
</dbReference>
<accession>A0A1C7NCC4</accession>
<feature type="compositionally biased region" description="Low complexity" evidence="1">
    <location>
        <begin position="447"/>
        <end position="466"/>
    </location>
</feature>
<dbReference type="Pfam" id="PF00069">
    <property type="entry name" value="Pkinase"/>
    <property type="match status" value="1"/>
</dbReference>
<protein>
    <submittedName>
        <fullName evidence="3">SNF-related serine/threonine-protein kinase</fullName>
    </submittedName>
</protein>
<dbReference type="InterPro" id="IPR024104">
    <property type="entry name" value="Tribbles/Ser_Thr_kinase_40"/>
</dbReference>
<dbReference type="Gene3D" id="1.10.510.10">
    <property type="entry name" value="Transferase(Phosphotransferase) domain 1"/>
    <property type="match status" value="1"/>
</dbReference>
<reference evidence="3 4" key="1">
    <citation type="submission" date="2016-03" db="EMBL/GenBank/DDBJ databases">
        <title>Choanephora cucurbitarum.</title>
        <authorList>
            <person name="Min B."/>
            <person name="Park H."/>
            <person name="Park J.-H."/>
            <person name="Shin H.-D."/>
            <person name="Choi I.-G."/>
        </authorList>
    </citation>
    <scope>NUCLEOTIDE SEQUENCE [LARGE SCALE GENOMIC DNA]</scope>
    <source>
        <strain evidence="3 4">KUS-F28377</strain>
    </source>
</reference>
<proteinExistence type="predicted"/>
<dbReference type="SUPFAM" id="SSF56112">
    <property type="entry name" value="Protein kinase-like (PK-like)"/>
    <property type="match status" value="1"/>
</dbReference>
<dbReference type="GO" id="GO:0005634">
    <property type="term" value="C:nucleus"/>
    <property type="evidence" value="ECO:0007669"/>
    <property type="project" value="TreeGrafter"/>
</dbReference>
<evidence type="ECO:0000259" key="2">
    <source>
        <dbReference type="PROSITE" id="PS50011"/>
    </source>
</evidence>
<dbReference type="GO" id="GO:0032436">
    <property type="term" value="P:positive regulation of proteasomal ubiquitin-dependent protein catabolic process"/>
    <property type="evidence" value="ECO:0007669"/>
    <property type="project" value="TreeGrafter"/>
</dbReference>
<evidence type="ECO:0000313" key="3">
    <source>
        <dbReference type="EMBL" id="OBZ86226.1"/>
    </source>
</evidence>
<feature type="compositionally biased region" description="Basic and acidic residues" evidence="1">
    <location>
        <begin position="187"/>
        <end position="196"/>
    </location>
</feature>
<feature type="compositionally biased region" description="Basic residues" evidence="1">
    <location>
        <begin position="495"/>
        <end position="505"/>
    </location>
</feature>
<feature type="compositionally biased region" description="Polar residues" evidence="1">
    <location>
        <begin position="112"/>
        <end position="121"/>
    </location>
</feature>
<dbReference type="InterPro" id="IPR011009">
    <property type="entry name" value="Kinase-like_dom_sf"/>
</dbReference>
<feature type="compositionally biased region" description="Basic and acidic residues" evidence="1">
    <location>
        <begin position="250"/>
        <end position="259"/>
    </location>
</feature>
<dbReference type="Proteomes" id="UP000093000">
    <property type="component" value="Unassembled WGS sequence"/>
</dbReference>
<dbReference type="PANTHER" id="PTHR22961:SF13">
    <property type="entry name" value="TRIBBLES"/>
    <property type="match status" value="1"/>
</dbReference>
<keyword evidence="4" id="KW-1185">Reference proteome</keyword>
<gene>
    <name evidence="3" type="primary">SNRK</name>
    <name evidence="3" type="ORF">A0J61_05730</name>
</gene>
<dbReference type="OrthoDB" id="410920at2759"/>
<comment type="caution">
    <text evidence="3">The sequence shown here is derived from an EMBL/GenBank/DDBJ whole genome shotgun (WGS) entry which is preliminary data.</text>
</comment>
<dbReference type="GO" id="GO:0031434">
    <property type="term" value="F:mitogen-activated protein kinase kinase binding"/>
    <property type="evidence" value="ECO:0007669"/>
    <property type="project" value="TreeGrafter"/>
</dbReference>
<name>A0A1C7NCC4_9FUNG</name>
<dbReference type="AlphaFoldDB" id="A0A1C7NCC4"/>
<dbReference type="PROSITE" id="PS50011">
    <property type="entry name" value="PROTEIN_KINASE_DOM"/>
    <property type="match status" value="1"/>
</dbReference>
<sequence length="546" mass="61674">MLNGVSKKKVPQLFTTNINKLFGNKIHIKTWWRQLKTTKSDASTASSSSHTTLDWRSLSPDRPPLPFFITSDNSSTFSSPSVHKTSETGLINKLLQKHQTQSFSALGDETTPESVLNNTTLEVPLDSNDRKKANKSFNRTQSEDRNHQPLCPILEESETIMSESIGSNMVHSNSSGTHQSKASPYISEHEVEDRMAESASSNNAIDPTTALERHPDMSSPTQQPQETESSVEVSSSDTSSINPSAQHQQAWHEIKSIQRTSSDKYMPKGVVGNEDLCRRKFAKMVLAANKFQLAQPQDDKSTEMVLLFDSKGNIDMMRMTRHGKTELHKFVGNSQYVPPELFNNNAKYQSELGDIWVLGIFLYRMLVGKYPFTASNDQQLFKKMLHCDFSIPNHLSDDVKDIIRRMLAPDSTRASLDLIIYHPWIEPYRHLLLDHYTHSAAPASDHNNTQHTNTINNNNNADNNNNSIQQEPQQKRSKSARFSTSSSTTVQEKAKKTRRSSRTKRLLQNTLRLIFQGPFPPPRSPYQDLAHLGTRGSAFARHKQQA</sequence>
<feature type="region of interest" description="Disordered" evidence="1">
    <location>
        <begin position="442"/>
        <end position="505"/>
    </location>
</feature>
<evidence type="ECO:0000256" key="1">
    <source>
        <dbReference type="SAM" id="MobiDB-lite"/>
    </source>
</evidence>
<keyword evidence="3" id="KW-0808">Transferase</keyword>
<feature type="region of interest" description="Disordered" evidence="1">
    <location>
        <begin position="103"/>
        <end position="151"/>
    </location>
</feature>
<dbReference type="InParanoid" id="A0A1C7NCC4"/>
<feature type="region of interest" description="Disordered" evidence="1">
    <location>
        <begin position="167"/>
        <end position="259"/>
    </location>
</feature>
<dbReference type="EMBL" id="LUGH01000318">
    <property type="protein sequence ID" value="OBZ86226.1"/>
    <property type="molecule type" value="Genomic_DNA"/>
</dbReference>
<dbReference type="SMART" id="SM00220">
    <property type="entry name" value="S_TKc"/>
    <property type="match status" value="1"/>
</dbReference>
<dbReference type="InterPro" id="IPR000719">
    <property type="entry name" value="Prot_kinase_dom"/>
</dbReference>
<dbReference type="PANTHER" id="PTHR22961">
    <property type="entry name" value="SER/THR PROTEIN KINASE-TRB"/>
    <property type="match status" value="1"/>
</dbReference>
<dbReference type="GO" id="GO:0005524">
    <property type="term" value="F:ATP binding"/>
    <property type="evidence" value="ECO:0007669"/>
    <property type="project" value="InterPro"/>
</dbReference>
<organism evidence="3 4">
    <name type="scientific">Choanephora cucurbitarum</name>
    <dbReference type="NCBI Taxonomy" id="101091"/>
    <lineage>
        <taxon>Eukaryota</taxon>
        <taxon>Fungi</taxon>
        <taxon>Fungi incertae sedis</taxon>
        <taxon>Mucoromycota</taxon>
        <taxon>Mucoromycotina</taxon>
        <taxon>Mucoromycetes</taxon>
        <taxon>Mucorales</taxon>
        <taxon>Mucorineae</taxon>
        <taxon>Choanephoraceae</taxon>
        <taxon>Choanephoroideae</taxon>
        <taxon>Choanephora</taxon>
    </lineage>
</organism>
<feature type="domain" description="Protein kinase" evidence="2">
    <location>
        <begin position="154"/>
        <end position="425"/>
    </location>
</feature>
<evidence type="ECO:0000313" key="4">
    <source>
        <dbReference type="Proteomes" id="UP000093000"/>
    </source>
</evidence>
<feature type="compositionally biased region" description="Polar residues" evidence="1">
    <location>
        <begin position="167"/>
        <end position="182"/>
    </location>
</feature>
<feature type="compositionally biased region" description="Low complexity" evidence="1">
    <location>
        <begin position="226"/>
        <end position="240"/>
    </location>
</feature>
<keyword evidence="3" id="KW-0418">Kinase</keyword>